<feature type="non-terminal residue" evidence="2">
    <location>
        <position position="107"/>
    </location>
</feature>
<sequence length="107" mass="11238">MARQRAPRHLARQWAPSQTGTDMCGTGSSGYRIVWARQQASGHQATGHLARQRAPASSGKAVGTESIGTTAAPASGTGSSGSTAGHRVNWPNRIVRLDQFIMLGRGI</sequence>
<feature type="compositionally biased region" description="Low complexity" evidence="1">
    <location>
        <begin position="68"/>
        <end position="85"/>
    </location>
</feature>
<keyword evidence="3" id="KW-1185">Reference proteome</keyword>
<dbReference type="Proteomes" id="UP001162483">
    <property type="component" value="Unassembled WGS sequence"/>
</dbReference>
<feature type="region of interest" description="Disordered" evidence="1">
    <location>
        <begin position="41"/>
        <end position="88"/>
    </location>
</feature>
<evidence type="ECO:0000256" key="1">
    <source>
        <dbReference type="SAM" id="MobiDB-lite"/>
    </source>
</evidence>
<evidence type="ECO:0000313" key="2">
    <source>
        <dbReference type="EMBL" id="CAI9619137.1"/>
    </source>
</evidence>
<feature type="region of interest" description="Disordered" evidence="1">
    <location>
        <begin position="1"/>
        <end position="23"/>
    </location>
</feature>
<name>A0ABN9HBM1_9NEOB</name>
<evidence type="ECO:0000313" key="3">
    <source>
        <dbReference type="Proteomes" id="UP001162483"/>
    </source>
</evidence>
<dbReference type="EMBL" id="CATNWA010020603">
    <property type="protein sequence ID" value="CAI9619137.1"/>
    <property type="molecule type" value="Genomic_DNA"/>
</dbReference>
<comment type="caution">
    <text evidence="2">The sequence shown here is derived from an EMBL/GenBank/DDBJ whole genome shotgun (WGS) entry which is preliminary data.</text>
</comment>
<gene>
    <name evidence="2" type="ORF">SPARVUS_LOCUS15786426</name>
</gene>
<reference evidence="2" key="1">
    <citation type="submission" date="2023-05" db="EMBL/GenBank/DDBJ databases">
        <authorList>
            <person name="Stuckert A."/>
        </authorList>
    </citation>
    <scope>NUCLEOTIDE SEQUENCE</scope>
</reference>
<proteinExistence type="predicted"/>
<accession>A0ABN9HBM1</accession>
<feature type="compositionally biased region" description="Basic residues" evidence="1">
    <location>
        <begin position="1"/>
        <end position="11"/>
    </location>
</feature>
<organism evidence="2 3">
    <name type="scientific">Staurois parvus</name>
    <dbReference type="NCBI Taxonomy" id="386267"/>
    <lineage>
        <taxon>Eukaryota</taxon>
        <taxon>Metazoa</taxon>
        <taxon>Chordata</taxon>
        <taxon>Craniata</taxon>
        <taxon>Vertebrata</taxon>
        <taxon>Euteleostomi</taxon>
        <taxon>Amphibia</taxon>
        <taxon>Batrachia</taxon>
        <taxon>Anura</taxon>
        <taxon>Neobatrachia</taxon>
        <taxon>Ranoidea</taxon>
        <taxon>Ranidae</taxon>
        <taxon>Staurois</taxon>
    </lineage>
</organism>
<protein>
    <submittedName>
        <fullName evidence="2">Uncharacterized protein</fullName>
    </submittedName>
</protein>